<feature type="region of interest" description="Disordered" evidence="2">
    <location>
        <begin position="1"/>
        <end position="25"/>
    </location>
</feature>
<sequence>MVAPGGPFAASSGGQQQQQQQQHFLGVGMDFGAEQMGEYSGLEEAYHGQSGAGAAANGDADAGDGGNINNSNHSGTSNDGSGGNNNSHNHGAGSGNGSSRQSAVLEVGRRGRRGGFGRYQDARHERAIAQHQQQLQRQLPAPPGHHQHHQHHTYHDTHQQQRQATAGQFGILMPTPMPASMPEDEVSHLQHREQDHVRYDRHQNAVATAAAAAVPYKLGQGKLVIDPPDLQAWREKLFHVDHVIILTHEQFETYFPHIDNVYSHRSTQRYKRKPFISHYWDCRMKGRPPGTPKSDDPNKKKRKRSARERDLCDVKIKITEYFPDAGAEAALDQEVAAAIAAGTPASAVVGTGQRFWTIQRVNGNGGNGKGDGVAGSHRHTLERSDEIKKSSVQRFVATRDKEAKKTHVSMTRDERSVCRRCKSADELWQRTPQKKATGAAQATVRMHSQEADLKLYAACFCPFSQRVWIALEAKGQPYQYIETDPFRRPASTTLLEANPRGCVPAVRQGDWACSKSAVILEYVGNPSDFEDVYPDIPLFPSDPRLRANCRLWIDHINTRLVPLFFSLLQSSPPPSASQTAISSSTAPSSSDTTSSLALFQSHLTALVLAADEQGPYFLGPSLSLVDIQFAPFALRLGRILRRRHPSALLTDPALSTRWHRWLGALETDLHVAATISTDDFYLDTANLLAQTSSEGG</sequence>
<dbReference type="Gene3D" id="1.20.1050.10">
    <property type="match status" value="1"/>
</dbReference>
<dbReference type="CDD" id="cd00299">
    <property type="entry name" value="GST_C_family"/>
    <property type="match status" value="1"/>
</dbReference>
<feature type="domain" description="GST N-terminal" evidence="3">
    <location>
        <begin position="451"/>
        <end position="531"/>
    </location>
</feature>
<evidence type="ECO:0000259" key="3">
    <source>
        <dbReference type="PROSITE" id="PS50404"/>
    </source>
</evidence>
<dbReference type="SUPFAM" id="SSF52833">
    <property type="entry name" value="Thioredoxin-like"/>
    <property type="match status" value="1"/>
</dbReference>
<dbReference type="STRING" id="490622.A0A395NKI0"/>
<evidence type="ECO:0000313" key="5">
    <source>
        <dbReference type="Proteomes" id="UP000266272"/>
    </source>
</evidence>
<organism evidence="4 5">
    <name type="scientific">Trichoderma arundinaceum</name>
    <dbReference type="NCBI Taxonomy" id="490622"/>
    <lineage>
        <taxon>Eukaryota</taxon>
        <taxon>Fungi</taxon>
        <taxon>Dikarya</taxon>
        <taxon>Ascomycota</taxon>
        <taxon>Pezizomycotina</taxon>
        <taxon>Sordariomycetes</taxon>
        <taxon>Hypocreomycetidae</taxon>
        <taxon>Hypocreales</taxon>
        <taxon>Hypocreaceae</taxon>
        <taxon>Trichoderma</taxon>
    </lineage>
</organism>
<keyword evidence="5" id="KW-1185">Reference proteome</keyword>
<feature type="region of interest" description="Disordered" evidence="2">
    <location>
        <begin position="281"/>
        <end position="308"/>
    </location>
</feature>
<dbReference type="EMBL" id="PXOA01000360">
    <property type="protein sequence ID" value="RFU76317.1"/>
    <property type="molecule type" value="Genomic_DNA"/>
</dbReference>
<evidence type="ECO:0000256" key="1">
    <source>
        <dbReference type="ARBA" id="ARBA00007409"/>
    </source>
</evidence>
<proteinExistence type="inferred from homology"/>
<feature type="region of interest" description="Disordered" evidence="2">
    <location>
        <begin position="366"/>
        <end position="389"/>
    </location>
</feature>
<accession>A0A395NKI0</accession>
<dbReference type="SUPFAM" id="SSF47616">
    <property type="entry name" value="GST C-terminal domain-like"/>
    <property type="match status" value="1"/>
</dbReference>
<dbReference type="InterPro" id="IPR036249">
    <property type="entry name" value="Thioredoxin-like_sf"/>
</dbReference>
<dbReference type="AlphaFoldDB" id="A0A395NKI0"/>
<dbReference type="GO" id="GO:0005737">
    <property type="term" value="C:cytoplasm"/>
    <property type="evidence" value="ECO:0007669"/>
    <property type="project" value="TreeGrafter"/>
</dbReference>
<dbReference type="PANTHER" id="PTHR43968">
    <property type="match status" value="1"/>
</dbReference>
<feature type="compositionally biased region" description="Low complexity" evidence="2">
    <location>
        <begin position="129"/>
        <end position="139"/>
    </location>
</feature>
<dbReference type="PANTHER" id="PTHR43968:SF6">
    <property type="entry name" value="GLUTATHIONE S-TRANSFERASE OMEGA"/>
    <property type="match status" value="1"/>
</dbReference>
<name>A0A395NKI0_TRIAR</name>
<dbReference type="InterPro" id="IPR036282">
    <property type="entry name" value="Glutathione-S-Trfase_C_sf"/>
</dbReference>
<feature type="region of interest" description="Disordered" evidence="2">
    <location>
        <begin position="47"/>
        <end position="103"/>
    </location>
</feature>
<dbReference type="SFLD" id="SFLDG00358">
    <property type="entry name" value="Main_(cytGST)"/>
    <property type="match status" value="1"/>
</dbReference>
<dbReference type="CDD" id="cd00570">
    <property type="entry name" value="GST_N_family"/>
    <property type="match status" value="1"/>
</dbReference>
<evidence type="ECO:0000256" key="2">
    <source>
        <dbReference type="SAM" id="MobiDB-lite"/>
    </source>
</evidence>
<protein>
    <recommendedName>
        <fullName evidence="3">GST N-terminal domain-containing protein</fullName>
    </recommendedName>
</protein>
<dbReference type="InterPro" id="IPR050983">
    <property type="entry name" value="GST_Omega/HSP26"/>
</dbReference>
<feature type="region of interest" description="Disordered" evidence="2">
    <location>
        <begin position="127"/>
        <end position="164"/>
    </location>
</feature>
<dbReference type="OrthoDB" id="4951845at2759"/>
<feature type="compositionally biased region" description="Low complexity" evidence="2">
    <location>
        <begin position="1"/>
        <end position="22"/>
    </location>
</feature>
<feature type="compositionally biased region" description="Basic and acidic residues" evidence="2">
    <location>
        <begin position="379"/>
        <end position="389"/>
    </location>
</feature>
<evidence type="ECO:0000313" key="4">
    <source>
        <dbReference type="EMBL" id="RFU76317.1"/>
    </source>
</evidence>
<dbReference type="Pfam" id="PF13417">
    <property type="entry name" value="GST_N_3"/>
    <property type="match status" value="1"/>
</dbReference>
<reference evidence="4 5" key="1">
    <citation type="journal article" date="2018" name="PLoS Pathog.">
        <title>Evolution of structural diversity of trichothecenes, a family of toxins produced by plant pathogenic and entomopathogenic fungi.</title>
        <authorList>
            <person name="Proctor R.H."/>
            <person name="McCormick S.P."/>
            <person name="Kim H.S."/>
            <person name="Cardoza R.E."/>
            <person name="Stanley A.M."/>
            <person name="Lindo L."/>
            <person name="Kelly A."/>
            <person name="Brown D.W."/>
            <person name="Lee T."/>
            <person name="Vaughan M.M."/>
            <person name="Alexander N.J."/>
            <person name="Busman M."/>
            <person name="Gutierrez S."/>
        </authorList>
    </citation>
    <scope>NUCLEOTIDE SEQUENCE [LARGE SCALE GENOMIC DNA]</scope>
    <source>
        <strain evidence="4 5">IBT 40837</strain>
    </source>
</reference>
<feature type="compositionally biased region" description="Low complexity" evidence="2">
    <location>
        <begin position="67"/>
        <end position="91"/>
    </location>
</feature>
<comment type="caution">
    <text evidence="4">The sequence shown here is derived from an EMBL/GenBank/DDBJ whole genome shotgun (WGS) entry which is preliminary data.</text>
</comment>
<dbReference type="InterPro" id="IPR004045">
    <property type="entry name" value="Glutathione_S-Trfase_N"/>
</dbReference>
<dbReference type="PROSITE" id="PS50404">
    <property type="entry name" value="GST_NTER"/>
    <property type="match status" value="1"/>
</dbReference>
<comment type="similarity">
    <text evidence="1">Belongs to the GST superfamily.</text>
</comment>
<dbReference type="Proteomes" id="UP000266272">
    <property type="component" value="Unassembled WGS sequence"/>
</dbReference>
<gene>
    <name evidence="4" type="ORF">TARUN_5923</name>
</gene>
<dbReference type="Gene3D" id="3.40.30.10">
    <property type="entry name" value="Glutaredoxin"/>
    <property type="match status" value="1"/>
</dbReference>
<dbReference type="SFLD" id="SFLDS00019">
    <property type="entry name" value="Glutathione_Transferase_(cytos"/>
    <property type="match status" value="1"/>
</dbReference>
<dbReference type="InterPro" id="IPR040079">
    <property type="entry name" value="Glutathione_S-Trfase"/>
</dbReference>